<protein>
    <submittedName>
        <fullName evidence="2">Uncharacterized protein</fullName>
    </submittedName>
</protein>
<reference evidence="2" key="1">
    <citation type="submission" date="2020-11" db="EMBL/GenBank/DDBJ databases">
        <authorList>
            <consortium name="DOE Joint Genome Institute"/>
            <person name="Ahrendt S."/>
            <person name="Riley R."/>
            <person name="Andreopoulos W."/>
            <person name="Labutti K."/>
            <person name="Pangilinan J."/>
            <person name="Ruiz-Duenas F.J."/>
            <person name="Barrasa J.M."/>
            <person name="Sanchez-Garcia M."/>
            <person name="Camarero S."/>
            <person name="Miyauchi S."/>
            <person name="Serrano A."/>
            <person name="Linde D."/>
            <person name="Babiker R."/>
            <person name="Drula E."/>
            <person name="Ayuso-Fernandez I."/>
            <person name="Pacheco R."/>
            <person name="Padilla G."/>
            <person name="Ferreira P."/>
            <person name="Barriuso J."/>
            <person name="Kellner H."/>
            <person name="Castanera R."/>
            <person name="Alfaro M."/>
            <person name="Ramirez L."/>
            <person name="Pisabarro A.G."/>
            <person name="Kuo A."/>
            <person name="Tritt A."/>
            <person name="Lipzen A."/>
            <person name="He G."/>
            <person name="Yan M."/>
            <person name="Ng V."/>
            <person name="Cullen D."/>
            <person name="Martin F."/>
            <person name="Rosso M.-N."/>
            <person name="Henrissat B."/>
            <person name="Hibbett D."/>
            <person name="Martinez A.T."/>
            <person name="Grigoriev I.V."/>
        </authorList>
    </citation>
    <scope>NUCLEOTIDE SEQUENCE</scope>
    <source>
        <strain evidence="2">AH 40177</strain>
    </source>
</reference>
<feature type="region of interest" description="Disordered" evidence="1">
    <location>
        <begin position="117"/>
        <end position="151"/>
    </location>
</feature>
<dbReference type="PANTHER" id="PTHR14085">
    <property type="entry name" value="WD-REPEAT PROTEIN BING4"/>
    <property type="match status" value="1"/>
</dbReference>
<feature type="compositionally biased region" description="Basic residues" evidence="1">
    <location>
        <begin position="141"/>
        <end position="151"/>
    </location>
</feature>
<comment type="caution">
    <text evidence="2">The sequence shown here is derived from an EMBL/GenBank/DDBJ whole genome shotgun (WGS) entry which is preliminary data.</text>
</comment>
<dbReference type="AlphaFoldDB" id="A0A9P5P4T3"/>
<proteinExistence type="predicted"/>
<dbReference type="GO" id="GO:0032040">
    <property type="term" value="C:small-subunit processome"/>
    <property type="evidence" value="ECO:0007669"/>
    <property type="project" value="TreeGrafter"/>
</dbReference>
<evidence type="ECO:0000313" key="3">
    <source>
        <dbReference type="Proteomes" id="UP000772434"/>
    </source>
</evidence>
<dbReference type="OrthoDB" id="10251154at2759"/>
<dbReference type="GO" id="GO:0000462">
    <property type="term" value="P:maturation of SSU-rRNA from tricistronic rRNA transcript (SSU-rRNA, 5.8S rRNA, LSU-rRNA)"/>
    <property type="evidence" value="ECO:0007669"/>
    <property type="project" value="TreeGrafter"/>
</dbReference>
<name>A0A9P5P4T3_9AGAR</name>
<dbReference type="GO" id="GO:0030686">
    <property type="term" value="C:90S preribosome"/>
    <property type="evidence" value="ECO:0007669"/>
    <property type="project" value="TreeGrafter"/>
</dbReference>
<gene>
    <name evidence="2" type="ORF">BDP27DRAFT_1432195</name>
</gene>
<sequence>MLSPCTESAEHSSLSNACVTLWTPNLPHPAVKVLEHLGPVASVTVDPSEGGRYMATAGKIATLRYGIVEPGKAPICRRLGSAFKALGSSSRVNEILYSRLSRAERLQVSGKADLTEAVASDANDKDADSKGEIDKEEREKRKMRGKGKSVKRYLRKQRINVIDPTAVAIRAKLEKLQAERKAEIRRVRYGDEPQEKSLALDRFKRTSKT</sequence>
<evidence type="ECO:0000313" key="2">
    <source>
        <dbReference type="EMBL" id="KAF9058829.1"/>
    </source>
</evidence>
<feature type="region of interest" description="Disordered" evidence="1">
    <location>
        <begin position="189"/>
        <end position="209"/>
    </location>
</feature>
<dbReference type="PANTHER" id="PTHR14085:SF3">
    <property type="entry name" value="WD REPEAT-CONTAINING PROTEIN 46"/>
    <property type="match status" value="1"/>
</dbReference>
<keyword evidence="3" id="KW-1185">Reference proteome</keyword>
<feature type="compositionally biased region" description="Basic and acidic residues" evidence="1">
    <location>
        <begin position="122"/>
        <end position="140"/>
    </location>
</feature>
<dbReference type="Proteomes" id="UP000772434">
    <property type="component" value="Unassembled WGS sequence"/>
</dbReference>
<accession>A0A9P5P4T3</accession>
<dbReference type="EMBL" id="JADNRY010000345">
    <property type="protein sequence ID" value="KAF9058829.1"/>
    <property type="molecule type" value="Genomic_DNA"/>
</dbReference>
<dbReference type="InterPro" id="IPR040315">
    <property type="entry name" value="WDR46/Utp7"/>
</dbReference>
<organism evidence="2 3">
    <name type="scientific">Rhodocollybia butyracea</name>
    <dbReference type="NCBI Taxonomy" id="206335"/>
    <lineage>
        <taxon>Eukaryota</taxon>
        <taxon>Fungi</taxon>
        <taxon>Dikarya</taxon>
        <taxon>Basidiomycota</taxon>
        <taxon>Agaricomycotina</taxon>
        <taxon>Agaricomycetes</taxon>
        <taxon>Agaricomycetidae</taxon>
        <taxon>Agaricales</taxon>
        <taxon>Marasmiineae</taxon>
        <taxon>Omphalotaceae</taxon>
        <taxon>Rhodocollybia</taxon>
    </lineage>
</organism>
<evidence type="ECO:0000256" key="1">
    <source>
        <dbReference type="SAM" id="MobiDB-lite"/>
    </source>
</evidence>